<dbReference type="Pfam" id="PF03719">
    <property type="entry name" value="Ribosomal_S5_C"/>
    <property type="match status" value="1"/>
</dbReference>
<dbReference type="PANTHER" id="PTHR11771">
    <property type="entry name" value="LIPOXYGENASE"/>
    <property type="match status" value="1"/>
</dbReference>
<evidence type="ECO:0000256" key="2">
    <source>
        <dbReference type="ARBA" id="ARBA00022723"/>
    </source>
</evidence>
<proteinExistence type="inferred from homology"/>
<evidence type="ECO:0000256" key="8">
    <source>
        <dbReference type="RuleBase" id="RU003823"/>
    </source>
</evidence>
<dbReference type="PROSITE" id="PS50881">
    <property type="entry name" value="S5_DSRBD"/>
    <property type="match status" value="1"/>
</dbReference>
<dbReference type="Gene3D" id="3.10.450.60">
    <property type="match status" value="1"/>
</dbReference>
<dbReference type="GO" id="GO:0003735">
    <property type="term" value="F:structural constituent of ribosome"/>
    <property type="evidence" value="ECO:0007669"/>
    <property type="project" value="UniProtKB-UniRule"/>
</dbReference>
<dbReference type="InterPro" id="IPR014721">
    <property type="entry name" value="Ribsml_uS5_D2-typ_fold_subgr"/>
</dbReference>
<evidence type="ECO:0000259" key="10">
    <source>
        <dbReference type="PROSITE" id="PS51393"/>
    </source>
</evidence>
<evidence type="ECO:0000259" key="9">
    <source>
        <dbReference type="PROSITE" id="PS50881"/>
    </source>
</evidence>
<dbReference type="GO" id="GO:0016702">
    <property type="term" value="F:oxidoreductase activity, acting on single donors with incorporation of molecular oxygen, incorporation of two atoms of oxygen"/>
    <property type="evidence" value="ECO:0007669"/>
    <property type="project" value="InterPro"/>
</dbReference>
<dbReference type="GO" id="GO:0034440">
    <property type="term" value="P:lipid oxidation"/>
    <property type="evidence" value="ECO:0007669"/>
    <property type="project" value="InterPro"/>
</dbReference>
<dbReference type="Proteomes" id="UP000436088">
    <property type="component" value="Unassembled WGS sequence"/>
</dbReference>
<evidence type="ECO:0000256" key="6">
    <source>
        <dbReference type="ARBA" id="ARBA00023274"/>
    </source>
</evidence>
<dbReference type="GO" id="GO:0005840">
    <property type="term" value="C:ribosome"/>
    <property type="evidence" value="ECO:0007669"/>
    <property type="project" value="UniProtKB-KW"/>
</dbReference>
<dbReference type="GO" id="GO:0046872">
    <property type="term" value="F:metal ion binding"/>
    <property type="evidence" value="ECO:0007669"/>
    <property type="project" value="UniProtKB-KW"/>
</dbReference>
<name>A0A6A3BTB3_HIBSY</name>
<dbReference type="Gene3D" id="1.20.245.10">
    <property type="entry name" value="Lipoxygenase-1, Domain 5"/>
    <property type="match status" value="3"/>
</dbReference>
<dbReference type="InterPro" id="IPR020568">
    <property type="entry name" value="Ribosomal_Su5_D2-typ_SF"/>
</dbReference>
<dbReference type="AlphaFoldDB" id="A0A6A3BTB3"/>
<dbReference type="Gene3D" id="3.30.230.10">
    <property type="match status" value="1"/>
</dbReference>
<feature type="domain" description="Lipoxygenase" evidence="10">
    <location>
        <begin position="284"/>
        <end position="329"/>
    </location>
</feature>
<dbReference type="SUPFAM" id="SSF54211">
    <property type="entry name" value="Ribosomal protein S5 domain 2-like"/>
    <property type="match status" value="1"/>
</dbReference>
<accession>A0A6A3BTB3</accession>
<keyword evidence="2" id="KW-0479">Metal-binding</keyword>
<dbReference type="InterPro" id="IPR036226">
    <property type="entry name" value="LipOase_C_sf"/>
</dbReference>
<feature type="domain" description="Lipoxygenase" evidence="10">
    <location>
        <begin position="1"/>
        <end position="255"/>
    </location>
</feature>
<dbReference type="SUPFAM" id="SSF48484">
    <property type="entry name" value="Lipoxigenase"/>
    <property type="match status" value="1"/>
</dbReference>
<dbReference type="Pfam" id="PF00305">
    <property type="entry name" value="Lipoxygenase"/>
    <property type="match status" value="2"/>
</dbReference>
<dbReference type="GO" id="GO:0006412">
    <property type="term" value="P:translation"/>
    <property type="evidence" value="ECO:0007669"/>
    <property type="project" value="InterPro"/>
</dbReference>
<dbReference type="SUPFAM" id="SSF54768">
    <property type="entry name" value="dsRNA-binding domain-like"/>
    <property type="match status" value="1"/>
</dbReference>
<sequence length="636" mass="72021">MLLRDNAANVFSKDCISLMHCLITTVENNDRRPGAAFPHIAAVDRFSATESTCLPSRNKGFGILSFRDFHGYDQGRRCCGSRPLIPWLGTNLLFRDEEFARQTLSGLNPIAFESQYDRICNHRRNDQPRDRRCHAAEQALKRKRLFILDYHDLYLPYVKKVRELNSTTLYGPRTLFFLNSNDTLRLFAIELTRPPMDGKPHWKQVYAPSWDSTACWLWRLAKVHVLAHDAGYHQLVTWLRTHCVTEPYIIATKGQSVLCTQNIGCYILISKHVLARQVLNELCANDGLLIWDALEQWFGLCRPYYPNANLVESDNELQEWWNEIRTVGHAVNFGQYTYAGYFPNKSTIARTKMPTENPSDEDWKCSWRSGSRTTPMLPFSNAATKVMAVLDVLSNHSPDEEYLGEEMEPSWGKDPAKASDIDTAFFDDLDPEEEVVFDPPTPPEGFTPPPPFDDGPEETEDEIAAAYEELYGPAYSGISVWEMMFPLWIPKRVTKVVKGGKQLHFRAIVVVGDKQGQVGVALVKLRKSSVLFRNRLFLAELDLDFSLFMSTIAFECLTVLVASTVMLRPAAPGTGVIAGGVRIVLEMAGVENALGKQLGSKNALNNARATIVAVQKMKQFREVAQERGIPMEELWK</sequence>
<dbReference type="InterPro" id="IPR013819">
    <property type="entry name" value="LipOase_C"/>
</dbReference>
<dbReference type="InterPro" id="IPR000907">
    <property type="entry name" value="LipOase"/>
</dbReference>
<evidence type="ECO:0000256" key="4">
    <source>
        <dbReference type="ARBA" id="ARBA00022980"/>
    </source>
</evidence>
<reference evidence="11" key="1">
    <citation type="submission" date="2019-09" db="EMBL/GenBank/DDBJ databases">
        <title>Draft genome information of white flower Hibiscus syriacus.</title>
        <authorList>
            <person name="Kim Y.-M."/>
        </authorList>
    </citation>
    <scope>NUCLEOTIDE SEQUENCE [LARGE SCALE GENOMIC DNA]</scope>
    <source>
        <strain evidence="11">YM2019G1</strain>
    </source>
</reference>
<evidence type="ECO:0000313" key="11">
    <source>
        <dbReference type="EMBL" id="KAE8719933.1"/>
    </source>
</evidence>
<organism evidence="11 12">
    <name type="scientific">Hibiscus syriacus</name>
    <name type="common">Rose of Sharon</name>
    <dbReference type="NCBI Taxonomy" id="106335"/>
    <lineage>
        <taxon>Eukaryota</taxon>
        <taxon>Viridiplantae</taxon>
        <taxon>Streptophyta</taxon>
        <taxon>Embryophyta</taxon>
        <taxon>Tracheophyta</taxon>
        <taxon>Spermatophyta</taxon>
        <taxon>Magnoliopsida</taxon>
        <taxon>eudicotyledons</taxon>
        <taxon>Gunneridae</taxon>
        <taxon>Pentapetalae</taxon>
        <taxon>rosids</taxon>
        <taxon>malvids</taxon>
        <taxon>Malvales</taxon>
        <taxon>Malvaceae</taxon>
        <taxon>Malvoideae</taxon>
        <taxon>Hibiscus</taxon>
    </lineage>
</organism>
<comment type="similarity">
    <text evidence="1 8">Belongs to the universal ribosomal protein uS5 family.</text>
</comment>
<feature type="domain" description="Lipoxygenase" evidence="10">
    <location>
        <begin position="330"/>
        <end position="465"/>
    </location>
</feature>
<protein>
    <submittedName>
        <fullName evidence="11">30S ribosomal protein S5</fullName>
    </submittedName>
</protein>
<evidence type="ECO:0000313" key="12">
    <source>
        <dbReference type="Proteomes" id="UP000436088"/>
    </source>
</evidence>
<evidence type="ECO:0000256" key="5">
    <source>
        <dbReference type="ARBA" id="ARBA00023002"/>
    </source>
</evidence>
<keyword evidence="3" id="KW-0223">Dioxygenase</keyword>
<evidence type="ECO:0000256" key="7">
    <source>
        <dbReference type="PROSITE-ProRule" id="PRU00268"/>
    </source>
</evidence>
<dbReference type="FunFam" id="3.30.230.10:FF:000002">
    <property type="entry name" value="30S ribosomal protein S5"/>
    <property type="match status" value="1"/>
</dbReference>
<gene>
    <name evidence="11" type="ORF">F3Y22_tig00109924pilonHSYRG00089</name>
</gene>
<keyword evidence="12" id="KW-1185">Reference proteome</keyword>
<dbReference type="EMBL" id="VEPZ02000779">
    <property type="protein sequence ID" value="KAE8719933.1"/>
    <property type="molecule type" value="Genomic_DNA"/>
</dbReference>
<dbReference type="GO" id="GO:0003723">
    <property type="term" value="F:RNA binding"/>
    <property type="evidence" value="ECO:0007669"/>
    <property type="project" value="InterPro"/>
</dbReference>
<dbReference type="PROSITE" id="PS51393">
    <property type="entry name" value="LIPOXYGENASE_3"/>
    <property type="match status" value="3"/>
</dbReference>
<keyword evidence="4 7" id="KW-0689">Ribosomal protein</keyword>
<comment type="caution">
    <text evidence="11">The sequence shown here is derived from an EMBL/GenBank/DDBJ whole genome shotgun (WGS) entry which is preliminary data.</text>
</comment>
<keyword evidence="6 7" id="KW-0687">Ribonucleoprotein</keyword>
<dbReference type="InterPro" id="IPR013810">
    <property type="entry name" value="Ribosomal_uS5_N"/>
</dbReference>
<dbReference type="InterPro" id="IPR005324">
    <property type="entry name" value="Ribosomal_uS5_C"/>
</dbReference>
<dbReference type="GO" id="GO:0005737">
    <property type="term" value="C:cytoplasm"/>
    <property type="evidence" value="ECO:0007669"/>
    <property type="project" value="UniProtKB-ARBA"/>
</dbReference>
<dbReference type="Pfam" id="PF00333">
    <property type="entry name" value="Ribosomal_S5"/>
    <property type="match status" value="1"/>
</dbReference>
<dbReference type="GO" id="GO:1990904">
    <property type="term" value="C:ribonucleoprotein complex"/>
    <property type="evidence" value="ECO:0007669"/>
    <property type="project" value="UniProtKB-UniRule"/>
</dbReference>
<evidence type="ECO:0000256" key="1">
    <source>
        <dbReference type="ARBA" id="ARBA00008945"/>
    </source>
</evidence>
<dbReference type="Gene3D" id="3.30.160.20">
    <property type="match status" value="1"/>
</dbReference>
<keyword evidence="5" id="KW-0560">Oxidoreductase</keyword>
<evidence type="ECO:0000256" key="3">
    <source>
        <dbReference type="ARBA" id="ARBA00022964"/>
    </source>
</evidence>
<feature type="domain" description="S5 DRBM" evidence="9">
    <location>
        <begin position="483"/>
        <end position="546"/>
    </location>
</feature>